<dbReference type="EMBL" id="ML995550">
    <property type="protein sequence ID" value="KAF2135821.1"/>
    <property type="molecule type" value="Genomic_DNA"/>
</dbReference>
<evidence type="ECO:0000313" key="2">
    <source>
        <dbReference type="EMBL" id="KAF2135821.1"/>
    </source>
</evidence>
<dbReference type="OrthoDB" id="2426273at2759"/>
<sequence>MKNYTTRHTRPTCDCYMAYVDYDRIIQIIKNGGVPILSVAETENGDISLHVEPRSQASQPPARPSRGPSGGRGGG</sequence>
<name>A0A6A6AZC6_9PEZI</name>
<dbReference type="Proteomes" id="UP000799438">
    <property type="component" value="Unassembled WGS sequence"/>
</dbReference>
<accession>A0A6A6AZC6</accession>
<reference evidence="2" key="1">
    <citation type="journal article" date="2020" name="Stud. Mycol.">
        <title>101 Dothideomycetes genomes: a test case for predicting lifestyles and emergence of pathogens.</title>
        <authorList>
            <person name="Haridas S."/>
            <person name="Albert R."/>
            <person name="Binder M."/>
            <person name="Bloem J."/>
            <person name="Labutti K."/>
            <person name="Salamov A."/>
            <person name="Andreopoulos B."/>
            <person name="Baker S."/>
            <person name="Barry K."/>
            <person name="Bills G."/>
            <person name="Bluhm B."/>
            <person name="Cannon C."/>
            <person name="Castanera R."/>
            <person name="Culley D."/>
            <person name="Daum C."/>
            <person name="Ezra D."/>
            <person name="Gonzalez J."/>
            <person name="Henrissat B."/>
            <person name="Kuo A."/>
            <person name="Liang C."/>
            <person name="Lipzen A."/>
            <person name="Lutzoni F."/>
            <person name="Magnuson J."/>
            <person name="Mondo S."/>
            <person name="Nolan M."/>
            <person name="Ohm R."/>
            <person name="Pangilinan J."/>
            <person name="Park H.-J."/>
            <person name="Ramirez L."/>
            <person name="Alfaro M."/>
            <person name="Sun H."/>
            <person name="Tritt A."/>
            <person name="Yoshinaga Y."/>
            <person name="Zwiers L.-H."/>
            <person name="Turgeon B."/>
            <person name="Goodwin S."/>
            <person name="Spatafora J."/>
            <person name="Crous P."/>
            <person name="Grigoriev I."/>
        </authorList>
    </citation>
    <scope>NUCLEOTIDE SEQUENCE</scope>
    <source>
        <strain evidence="2">CBS 121167</strain>
    </source>
</reference>
<dbReference type="RefSeq" id="XP_033391539.1">
    <property type="nucleotide sequence ID" value="XM_033541469.1"/>
</dbReference>
<evidence type="ECO:0000313" key="3">
    <source>
        <dbReference type="Proteomes" id="UP000799438"/>
    </source>
</evidence>
<organism evidence="2 3">
    <name type="scientific">Aplosporella prunicola CBS 121167</name>
    <dbReference type="NCBI Taxonomy" id="1176127"/>
    <lineage>
        <taxon>Eukaryota</taxon>
        <taxon>Fungi</taxon>
        <taxon>Dikarya</taxon>
        <taxon>Ascomycota</taxon>
        <taxon>Pezizomycotina</taxon>
        <taxon>Dothideomycetes</taxon>
        <taxon>Dothideomycetes incertae sedis</taxon>
        <taxon>Botryosphaeriales</taxon>
        <taxon>Aplosporellaceae</taxon>
        <taxon>Aplosporella</taxon>
    </lineage>
</organism>
<proteinExistence type="predicted"/>
<protein>
    <submittedName>
        <fullName evidence="2">Uncharacterized protein</fullName>
    </submittedName>
</protein>
<gene>
    <name evidence="2" type="ORF">K452DRAFT_292929</name>
</gene>
<evidence type="ECO:0000256" key="1">
    <source>
        <dbReference type="SAM" id="MobiDB-lite"/>
    </source>
</evidence>
<feature type="region of interest" description="Disordered" evidence="1">
    <location>
        <begin position="47"/>
        <end position="75"/>
    </location>
</feature>
<dbReference type="AlphaFoldDB" id="A0A6A6AZC6"/>
<dbReference type="GeneID" id="54298965"/>
<keyword evidence="3" id="KW-1185">Reference proteome</keyword>